<comment type="similarity">
    <text evidence="1 2">Belongs to the calycin superfamily. Lipocalin family.</text>
</comment>
<name>A0A6L4WR16_9BACT</name>
<dbReference type="GO" id="GO:0006950">
    <property type="term" value="P:response to stress"/>
    <property type="evidence" value="ECO:0007669"/>
    <property type="project" value="UniProtKB-ARBA"/>
</dbReference>
<dbReference type="Pfam" id="PF08212">
    <property type="entry name" value="Lipocalin_2"/>
    <property type="match status" value="1"/>
</dbReference>
<evidence type="ECO:0000259" key="3">
    <source>
        <dbReference type="Pfam" id="PF08212"/>
    </source>
</evidence>
<comment type="caution">
    <text evidence="4">The sequence shown here is derived from an EMBL/GenBank/DDBJ whole genome shotgun (WGS) entry which is preliminary data.</text>
</comment>
<protein>
    <recommendedName>
        <fullName evidence="3">Lipocalin/cytosolic fatty-acid binding domain-containing protein</fullName>
    </recommendedName>
</protein>
<proteinExistence type="inferred from homology"/>
<dbReference type="EMBL" id="WFKK01000038">
    <property type="protein sequence ID" value="KAB7886750.1"/>
    <property type="molecule type" value="Genomic_DNA"/>
</dbReference>
<dbReference type="AlphaFoldDB" id="A0A6L4WR16"/>
<feature type="domain" description="Lipocalin/cytosolic fatty-acid binding" evidence="3">
    <location>
        <begin position="33"/>
        <end position="172"/>
    </location>
</feature>
<evidence type="ECO:0000313" key="5">
    <source>
        <dbReference type="Proteomes" id="UP000472839"/>
    </source>
</evidence>
<dbReference type="InterPro" id="IPR047202">
    <property type="entry name" value="Lipocalin_Blc-like_dom"/>
</dbReference>
<dbReference type="InterPro" id="IPR002446">
    <property type="entry name" value="Lipocalin_bac"/>
</dbReference>
<dbReference type="Proteomes" id="UP000472839">
    <property type="component" value="Unassembled WGS sequence"/>
</dbReference>
<dbReference type="PIRSF" id="PIRSF036893">
    <property type="entry name" value="Lipocalin_ApoD"/>
    <property type="match status" value="1"/>
</dbReference>
<dbReference type="PANTHER" id="PTHR10612">
    <property type="entry name" value="APOLIPOPROTEIN D"/>
    <property type="match status" value="1"/>
</dbReference>
<accession>A0A6L4WR16</accession>
<evidence type="ECO:0000313" key="4">
    <source>
        <dbReference type="EMBL" id="KAB7886750.1"/>
    </source>
</evidence>
<dbReference type="PANTHER" id="PTHR10612:SF34">
    <property type="entry name" value="APOLIPOPROTEIN D"/>
    <property type="match status" value="1"/>
</dbReference>
<dbReference type="RefSeq" id="WP_152279822.1">
    <property type="nucleotide sequence ID" value="NZ_WFKK01000038.1"/>
</dbReference>
<dbReference type="PRINTS" id="PR01171">
    <property type="entry name" value="BCTLIPOCALIN"/>
</dbReference>
<evidence type="ECO:0000256" key="2">
    <source>
        <dbReference type="PIRNR" id="PIRNR036893"/>
    </source>
</evidence>
<sequence length="179" mass="21126">MKILFITIITFSILYSQTPPKYLKAPKPVDYVSAEKFSGLWYEIARTYNSFEKDCVAATVEYILTEDMNFQIKNRCFDTVIGGDLIEFNGTAKPLNQNTMAQIQMTYFWIFTKNYRVVYLNEDYSSAVVVDNNMNNLWIMSRTPFMKKERLDYIVSFLSKYMDTKRLIYTPQDSQGRYK</sequence>
<dbReference type="CDD" id="cd19438">
    <property type="entry name" value="lipocalin_Blc-like"/>
    <property type="match status" value="1"/>
</dbReference>
<dbReference type="InterPro" id="IPR022271">
    <property type="entry name" value="Lipocalin_ApoD"/>
</dbReference>
<organism evidence="4 5">
    <name type="scientific">Poseidonibacter ostreae</name>
    <dbReference type="NCBI Taxonomy" id="2654171"/>
    <lineage>
        <taxon>Bacteria</taxon>
        <taxon>Pseudomonadati</taxon>
        <taxon>Campylobacterota</taxon>
        <taxon>Epsilonproteobacteria</taxon>
        <taxon>Campylobacterales</taxon>
        <taxon>Arcobacteraceae</taxon>
        <taxon>Poseidonibacter</taxon>
    </lineage>
</organism>
<gene>
    <name evidence="4" type="ORF">GBG19_11685</name>
</gene>
<dbReference type="InterPro" id="IPR012674">
    <property type="entry name" value="Calycin"/>
</dbReference>
<dbReference type="SUPFAM" id="SSF50814">
    <property type="entry name" value="Lipocalins"/>
    <property type="match status" value="1"/>
</dbReference>
<dbReference type="InterPro" id="IPR000566">
    <property type="entry name" value="Lipocln_cytosolic_FA-bd_dom"/>
</dbReference>
<reference evidence="4 5" key="1">
    <citation type="submission" date="2019-10" db="EMBL/GenBank/DDBJ databases">
        <title>Poseidonibacter ostreae sp. nov., isolated from the gut of the Ostrea denselamellosa.</title>
        <authorList>
            <person name="Choi A."/>
        </authorList>
    </citation>
    <scope>NUCLEOTIDE SEQUENCE [LARGE SCALE GENOMIC DNA]</scope>
    <source>
        <strain evidence="4 5">SJOD-M-33</strain>
    </source>
</reference>
<dbReference type="Gene3D" id="2.40.128.20">
    <property type="match status" value="1"/>
</dbReference>
<evidence type="ECO:0000256" key="1">
    <source>
        <dbReference type="ARBA" id="ARBA00006889"/>
    </source>
</evidence>